<keyword evidence="8" id="KW-0624">Polysaccharide degradation</keyword>
<evidence type="ECO:0000313" key="11">
    <source>
        <dbReference type="EMBL" id="CCE32511.1"/>
    </source>
</evidence>
<keyword evidence="4" id="KW-0858">Xylan degradation</keyword>
<evidence type="ECO:0000256" key="2">
    <source>
        <dbReference type="ARBA" id="ARBA00013091"/>
    </source>
</evidence>
<comment type="subcellular location">
    <subcellularLocation>
        <location evidence="1">Secreted</location>
    </subcellularLocation>
</comment>
<reference evidence="11 12" key="1">
    <citation type="journal article" date="2013" name="PLoS Genet.">
        <title>Plant-symbiotic fungi as chemical engineers: Multi-genome analysis of the Clavicipitaceae reveals dynamics of alkaloid loci.</title>
        <authorList>
            <person name="Schardl C.L."/>
            <person name="Young C.A."/>
            <person name="Hesse U."/>
            <person name="Amyotte S.G."/>
            <person name="Andreeva K."/>
            <person name="Calie P.J."/>
            <person name="Fleetwood D.J."/>
            <person name="Haws D.C."/>
            <person name="Moore N."/>
            <person name="Oeser B."/>
            <person name="Panaccione D.G."/>
            <person name="Schweri K.K."/>
            <person name="Voisey C.R."/>
            <person name="Farman M.L."/>
            <person name="Jaromczyk J.W."/>
            <person name="Roe B.A."/>
            <person name="O'Sullivan D.M."/>
            <person name="Scott B."/>
            <person name="Tudzynski P."/>
            <person name="An Z."/>
            <person name="Arnaoudova E.G."/>
            <person name="Bullock C.T."/>
            <person name="Charlton N.D."/>
            <person name="Chen L."/>
            <person name="Cox M."/>
            <person name="Dinkins R.D."/>
            <person name="Florea S."/>
            <person name="Glenn A.E."/>
            <person name="Gordon A."/>
            <person name="Gueldener U."/>
            <person name="Harris D.R."/>
            <person name="Hollin W."/>
            <person name="Jaromczyk J."/>
            <person name="Johnson R.D."/>
            <person name="Khan A.K."/>
            <person name="Leistner E."/>
            <person name="Leuchtmann A."/>
            <person name="Li C."/>
            <person name="Liu J."/>
            <person name="Liu J."/>
            <person name="Liu M."/>
            <person name="Mace W."/>
            <person name="Machado C."/>
            <person name="Nagabhyru P."/>
            <person name="Pan J."/>
            <person name="Schmid J."/>
            <person name="Sugawara K."/>
            <person name="Steiner U."/>
            <person name="Takach J.E."/>
            <person name="Tanaka E."/>
            <person name="Webb J.S."/>
            <person name="Wilson E.V."/>
            <person name="Wiseman J.L."/>
            <person name="Yoshida R."/>
            <person name="Zeng Z."/>
        </authorList>
    </citation>
    <scope>NUCLEOTIDE SEQUENCE [LARGE SCALE GENOMIC DNA]</scope>
    <source>
        <strain evidence="11 12">20.1</strain>
    </source>
</reference>
<evidence type="ECO:0000256" key="5">
    <source>
        <dbReference type="ARBA" id="ARBA00022729"/>
    </source>
</evidence>
<dbReference type="OrthoDB" id="424610at2759"/>
<dbReference type="PhylomeDB" id="M1W392"/>
<evidence type="ECO:0000256" key="4">
    <source>
        <dbReference type="ARBA" id="ARBA00022651"/>
    </source>
</evidence>
<dbReference type="GO" id="GO:0045493">
    <property type="term" value="P:xylan catabolic process"/>
    <property type="evidence" value="ECO:0007669"/>
    <property type="project" value="UniProtKB-KW"/>
</dbReference>
<evidence type="ECO:0000256" key="3">
    <source>
        <dbReference type="ARBA" id="ARBA00022525"/>
    </source>
</evidence>
<keyword evidence="3" id="KW-0964">Secreted</keyword>
<keyword evidence="7" id="KW-0119">Carbohydrate metabolism</keyword>
<evidence type="ECO:0000256" key="8">
    <source>
        <dbReference type="ARBA" id="ARBA00023326"/>
    </source>
</evidence>
<keyword evidence="5 10" id="KW-0732">Signal</keyword>
<dbReference type="SUPFAM" id="SSF53474">
    <property type="entry name" value="alpha/beta-Hydrolases"/>
    <property type="match status" value="1"/>
</dbReference>
<name>M1W392_CLAP2</name>
<dbReference type="AlphaFoldDB" id="M1W392"/>
<gene>
    <name evidence="11" type="ORF">CPUR_06371</name>
</gene>
<feature type="chain" id="PRO_5038900889" description="feruloyl esterase" evidence="10">
    <location>
        <begin position="20"/>
        <end position="313"/>
    </location>
</feature>
<dbReference type="EC" id="3.1.1.73" evidence="2"/>
<dbReference type="InterPro" id="IPR043595">
    <property type="entry name" value="FaeB/C/D"/>
</dbReference>
<feature type="signal peptide" evidence="10">
    <location>
        <begin position="1"/>
        <end position="19"/>
    </location>
</feature>
<evidence type="ECO:0000256" key="7">
    <source>
        <dbReference type="ARBA" id="ARBA00023277"/>
    </source>
</evidence>
<keyword evidence="12" id="KW-1185">Reference proteome</keyword>
<comment type="caution">
    <text evidence="11">The sequence shown here is derived from an EMBL/GenBank/DDBJ whole genome shotgun (WGS) entry which is preliminary data.</text>
</comment>
<dbReference type="PANTHER" id="PTHR38050:SF2">
    <property type="entry name" value="FERULOYL ESTERASE C-RELATED"/>
    <property type="match status" value="1"/>
</dbReference>
<comment type="catalytic activity">
    <reaction evidence="9">
        <text>feruloyl-polysaccharide + H2O = ferulate + polysaccharide.</text>
        <dbReference type="EC" id="3.1.1.73"/>
    </reaction>
</comment>
<evidence type="ECO:0000256" key="1">
    <source>
        <dbReference type="ARBA" id="ARBA00004613"/>
    </source>
</evidence>
<proteinExistence type="predicted"/>
<evidence type="ECO:0000313" key="12">
    <source>
        <dbReference type="Proteomes" id="UP000016801"/>
    </source>
</evidence>
<keyword evidence="6" id="KW-0378">Hydrolase</keyword>
<dbReference type="Pfam" id="PF00756">
    <property type="entry name" value="Esterase"/>
    <property type="match status" value="1"/>
</dbReference>
<dbReference type="Gene3D" id="3.40.50.1820">
    <property type="entry name" value="alpha/beta hydrolase"/>
    <property type="match status" value="1"/>
</dbReference>
<dbReference type="GO" id="GO:0005576">
    <property type="term" value="C:extracellular region"/>
    <property type="evidence" value="ECO:0007669"/>
    <property type="project" value="UniProtKB-SubCell"/>
</dbReference>
<evidence type="ECO:0000256" key="6">
    <source>
        <dbReference type="ARBA" id="ARBA00022801"/>
    </source>
</evidence>
<dbReference type="GO" id="GO:0030600">
    <property type="term" value="F:feruloyl esterase activity"/>
    <property type="evidence" value="ECO:0007669"/>
    <property type="project" value="UniProtKB-EC"/>
</dbReference>
<dbReference type="PANTHER" id="PTHR38050">
    <property type="match status" value="1"/>
</dbReference>
<dbReference type="HOGENOM" id="CLU_027551_3_1_1"/>
<dbReference type="STRING" id="1111077.M1W392"/>
<dbReference type="InterPro" id="IPR000801">
    <property type="entry name" value="Esterase-like"/>
</dbReference>
<dbReference type="EMBL" id="CAGA01000042">
    <property type="protein sequence ID" value="CCE32511.1"/>
    <property type="molecule type" value="Genomic_DNA"/>
</dbReference>
<protein>
    <recommendedName>
        <fullName evidence="2">feruloyl esterase</fullName>
        <ecNumber evidence="2">3.1.1.73</ecNumber>
    </recommendedName>
</protein>
<sequence>MALSVFIVIASLVLSTAQGAATPSNTKGCGTKHSFAGKTQEFGINSNGRHRTYRLHLPSKYDAKTPTPLLIAYHGMGNEPVKFEGQTRFSDESVNPHMIAVYPAGVNNSWQGAPYAVPHVNDEAFTMDLLTHIKDHYCIDESRVYASGHSNGGGFCDVLACSRDVGAQFAAFAPISGAFYTEFQGNAKCDAAAAAASKSWPRPMFEVHGTGDKRVPYDGRKSGGNGPLPSIPAWVSAWAKRNGCSAPVATDLGHGVHDYRYECRGIVDGLEHIKVDGMSHAWPGPGSPLQDVSARVIGFLNKHRRGGEMRKRG</sequence>
<dbReference type="InterPro" id="IPR029058">
    <property type="entry name" value="AB_hydrolase_fold"/>
</dbReference>
<evidence type="ECO:0000256" key="9">
    <source>
        <dbReference type="ARBA" id="ARBA00034075"/>
    </source>
</evidence>
<evidence type="ECO:0000256" key="10">
    <source>
        <dbReference type="SAM" id="SignalP"/>
    </source>
</evidence>
<dbReference type="VEuPathDB" id="FungiDB:CPUR_06371"/>
<dbReference type="Proteomes" id="UP000016801">
    <property type="component" value="Unassembled WGS sequence"/>
</dbReference>
<dbReference type="eggNOG" id="ENOG502SBTI">
    <property type="taxonomic scope" value="Eukaryota"/>
</dbReference>
<accession>M1W392</accession>
<organism evidence="11 12">
    <name type="scientific">Claviceps purpurea (strain 20.1)</name>
    <name type="common">Ergot fungus</name>
    <name type="synonym">Sphacelia segetum</name>
    <dbReference type="NCBI Taxonomy" id="1111077"/>
    <lineage>
        <taxon>Eukaryota</taxon>
        <taxon>Fungi</taxon>
        <taxon>Dikarya</taxon>
        <taxon>Ascomycota</taxon>
        <taxon>Pezizomycotina</taxon>
        <taxon>Sordariomycetes</taxon>
        <taxon>Hypocreomycetidae</taxon>
        <taxon>Hypocreales</taxon>
        <taxon>Clavicipitaceae</taxon>
        <taxon>Claviceps</taxon>
    </lineage>
</organism>